<reference evidence="1 2" key="1">
    <citation type="submission" date="2019-06" db="EMBL/GenBank/DDBJ databases">
        <title>Rhodococcus spaelei sp. nov., isolated from a cave.</title>
        <authorList>
            <person name="Lee S.D."/>
        </authorList>
    </citation>
    <scope>NUCLEOTIDE SEQUENCE [LARGE SCALE GENOMIC DNA]</scope>
    <source>
        <strain evidence="1 2">C9-5</strain>
    </source>
</reference>
<dbReference type="AlphaFoldDB" id="A0A541B8V4"/>
<keyword evidence="2" id="KW-1185">Reference proteome</keyword>
<name>A0A541B8V4_9NOCA</name>
<protein>
    <submittedName>
        <fullName evidence="1">Uncharacterized protein</fullName>
    </submittedName>
</protein>
<proteinExistence type="predicted"/>
<accession>A0A541B8V4</accession>
<sequence>MTLDRMPLTGFGVVNFELMLLRRMNDHQPSLVTAAMKTLGKSGTDLRAAHAQWQRGLRGHFPGGATRYRLALGHPAVVTTRRVKLVGELTVEAWPMPLWPGLQFQVTSGPGGAVVDERLTRLADSPAPAVDTPEDLRPWIVTVDDLEISCAPVRYRMATGSVASHTTAEFTTPDGTPCQARFTWGLLQTVERG</sequence>
<dbReference type="OrthoDB" id="3359274at2"/>
<evidence type="ECO:0000313" key="1">
    <source>
        <dbReference type="EMBL" id="TQF68754.1"/>
    </source>
</evidence>
<organism evidence="1 2">
    <name type="scientific">Rhodococcus spelaei</name>
    <dbReference type="NCBI Taxonomy" id="2546320"/>
    <lineage>
        <taxon>Bacteria</taxon>
        <taxon>Bacillati</taxon>
        <taxon>Actinomycetota</taxon>
        <taxon>Actinomycetes</taxon>
        <taxon>Mycobacteriales</taxon>
        <taxon>Nocardiaceae</taxon>
        <taxon>Rhodococcus</taxon>
    </lineage>
</organism>
<comment type="caution">
    <text evidence="1">The sequence shown here is derived from an EMBL/GenBank/DDBJ whole genome shotgun (WGS) entry which is preliminary data.</text>
</comment>
<gene>
    <name evidence="1" type="ORF">FK531_13220</name>
</gene>
<dbReference type="RefSeq" id="WP_142100013.1">
    <property type="nucleotide sequence ID" value="NZ_VIGH01000005.1"/>
</dbReference>
<dbReference type="Proteomes" id="UP000316256">
    <property type="component" value="Unassembled WGS sequence"/>
</dbReference>
<evidence type="ECO:0000313" key="2">
    <source>
        <dbReference type="Proteomes" id="UP000316256"/>
    </source>
</evidence>
<dbReference type="EMBL" id="VIGH01000005">
    <property type="protein sequence ID" value="TQF68754.1"/>
    <property type="molecule type" value="Genomic_DNA"/>
</dbReference>